<dbReference type="SMART" id="SM00487">
    <property type="entry name" value="DEXDc"/>
    <property type="match status" value="1"/>
</dbReference>
<evidence type="ECO:0000256" key="1">
    <source>
        <dbReference type="ARBA" id="ARBA00005446"/>
    </source>
</evidence>
<dbReference type="GO" id="GO:0005694">
    <property type="term" value="C:chromosome"/>
    <property type="evidence" value="ECO:0007669"/>
    <property type="project" value="TreeGrafter"/>
</dbReference>
<dbReference type="PROSITE" id="PS51194">
    <property type="entry name" value="HELICASE_CTER"/>
    <property type="match status" value="1"/>
</dbReference>
<sequence>MKSNSITAKLRIQTLTGINIYKKIFEKSDDKVRAHIKKLSLDCYGQESKHLQVETVLNLAKGRNTFLLAGTGFGKSQIAKLYFRIIPKKQQRRYTYVEPFGYLLGDNQVLEKKQAGFTAINLSKLNFNKQTAQDISHGVYQFVYLSPEIFLNNKTWDELFFSKDFQNRLGLIVVDEAHMIYIWGLVSSCKGSKTFAVHVRHADSGVFRPSYGNLGAQLLFRNNKPILLLSATCRPVAVAAISQSLKLDEDSLDILRGKLTRPEIRIIRVTMAKSLASSLDIIKVFPSEKDVENTDLVPSLVYSGSRNRTMTVLDVMNRAQQTSGPHRPKYTCARQFHSCTGDLDKVDCIEDFANEKFPIISCTMALGMGQNWKRVRMVVHMGRGDPANIAQMIGQCGHNGRPGLAVLFVEKTRRKGKNSVKQLVSGPEQTNEDRMDALAITPVCLRVAFSLDNLLGYVPISCDDPSYIKEREREITAGFPPCQCSNCAHSNLLELIQNLVWASKTNFDDIMANKFTQTFDVDLKSKYPAQRSSQRKRKFTETKTAELDTYQQILLSDLKEYYNSLDVSAGELDMDDLFGPDEAKNLTINYSQIESLGDVRELIGGECFAGQLRWILNQIQKFQTNQAAFKSFLDSTPVLQKVARSSIHQTSPAHNSQSCPNTVIPLTTPVATARPLDQPPTKKMIAAEESKLRKAAKAEANSFSKRKAEGRKLQIAEIMRTTSSPSSNSSSA</sequence>
<dbReference type="PROSITE" id="PS51192">
    <property type="entry name" value="HELICASE_ATP_BIND_1"/>
    <property type="match status" value="1"/>
</dbReference>
<dbReference type="SUPFAM" id="SSF52540">
    <property type="entry name" value="P-loop containing nucleoside triphosphate hydrolases"/>
    <property type="match status" value="1"/>
</dbReference>
<dbReference type="InterPro" id="IPR027417">
    <property type="entry name" value="P-loop_NTPase"/>
</dbReference>
<evidence type="ECO:0000313" key="11">
    <source>
        <dbReference type="Proteomes" id="UP000235392"/>
    </source>
</evidence>
<dbReference type="InterPro" id="IPR014001">
    <property type="entry name" value="Helicase_ATP-bd"/>
</dbReference>
<dbReference type="GO" id="GO:0005524">
    <property type="term" value="F:ATP binding"/>
    <property type="evidence" value="ECO:0007669"/>
    <property type="project" value="UniProtKB-KW"/>
</dbReference>
<dbReference type="PANTHER" id="PTHR13710:SF105">
    <property type="entry name" value="ATP-DEPENDENT DNA HELICASE Q1"/>
    <property type="match status" value="1"/>
</dbReference>
<evidence type="ECO:0000256" key="7">
    <source>
        <dbReference type="ARBA" id="ARBA00034808"/>
    </source>
</evidence>
<dbReference type="Pfam" id="PF00270">
    <property type="entry name" value="DEAD"/>
    <property type="match status" value="1"/>
</dbReference>
<dbReference type="PANTHER" id="PTHR13710">
    <property type="entry name" value="DNA HELICASE RECQ FAMILY MEMBER"/>
    <property type="match status" value="1"/>
</dbReference>
<evidence type="ECO:0000256" key="4">
    <source>
        <dbReference type="ARBA" id="ARBA00023125"/>
    </source>
</evidence>
<name>A0A2N5UTU3_9BASI</name>
<reference evidence="10 11" key="1">
    <citation type="submission" date="2017-11" db="EMBL/GenBank/DDBJ databases">
        <title>De novo assembly and phasing of dikaryotic genomes from two isolates of Puccinia coronata f. sp. avenae, the causal agent of oat crown rust.</title>
        <authorList>
            <person name="Miller M.E."/>
            <person name="Zhang Y."/>
            <person name="Omidvar V."/>
            <person name="Sperschneider J."/>
            <person name="Schwessinger B."/>
            <person name="Raley C."/>
            <person name="Palmer J.M."/>
            <person name="Garnica D."/>
            <person name="Upadhyaya N."/>
            <person name="Rathjen J."/>
            <person name="Taylor J.M."/>
            <person name="Park R.F."/>
            <person name="Dodds P.N."/>
            <person name="Hirsch C.D."/>
            <person name="Kianian S.F."/>
            <person name="Figueroa M."/>
        </authorList>
    </citation>
    <scope>NUCLEOTIDE SEQUENCE [LARGE SCALE GENOMIC DNA]</scope>
    <source>
        <strain evidence="10">12SD80</strain>
    </source>
</reference>
<evidence type="ECO:0000256" key="5">
    <source>
        <dbReference type="ARBA" id="ARBA00023235"/>
    </source>
</evidence>
<dbReference type="GO" id="GO:0005737">
    <property type="term" value="C:cytoplasm"/>
    <property type="evidence" value="ECO:0007669"/>
    <property type="project" value="TreeGrafter"/>
</dbReference>
<proteinExistence type="inferred from homology"/>
<keyword evidence="2" id="KW-0547">Nucleotide-binding</keyword>
<dbReference type="GO" id="GO:0003677">
    <property type="term" value="F:DNA binding"/>
    <property type="evidence" value="ECO:0007669"/>
    <property type="project" value="UniProtKB-KW"/>
</dbReference>
<dbReference type="GO" id="GO:0009378">
    <property type="term" value="F:four-way junction helicase activity"/>
    <property type="evidence" value="ECO:0007669"/>
    <property type="project" value="TreeGrafter"/>
</dbReference>
<dbReference type="Proteomes" id="UP000235392">
    <property type="component" value="Unassembled WGS sequence"/>
</dbReference>
<keyword evidence="4" id="KW-0238">DNA-binding</keyword>
<dbReference type="InterPro" id="IPR001650">
    <property type="entry name" value="Helicase_C-like"/>
</dbReference>
<evidence type="ECO:0000256" key="2">
    <source>
        <dbReference type="ARBA" id="ARBA00022741"/>
    </source>
</evidence>
<comment type="similarity">
    <text evidence="1">Belongs to the helicase family. RecQ subfamily.</text>
</comment>
<dbReference type="Gene3D" id="3.40.50.300">
    <property type="entry name" value="P-loop containing nucleotide triphosphate hydrolases"/>
    <property type="match status" value="2"/>
</dbReference>
<keyword evidence="5" id="KW-0413">Isomerase</keyword>
<dbReference type="EC" id="5.6.2.4" evidence="7"/>
<keyword evidence="3" id="KW-0067">ATP-binding</keyword>
<accession>A0A2N5UTU3</accession>
<evidence type="ECO:0000256" key="6">
    <source>
        <dbReference type="ARBA" id="ARBA00034617"/>
    </source>
</evidence>
<evidence type="ECO:0000313" key="10">
    <source>
        <dbReference type="EMBL" id="PLW41178.1"/>
    </source>
</evidence>
<feature type="domain" description="Helicase C-terminal" evidence="9">
    <location>
        <begin position="290"/>
        <end position="446"/>
    </location>
</feature>
<comment type="catalytic activity">
    <reaction evidence="6">
        <text>Couples ATP hydrolysis with the unwinding of duplex DNA by translocating in the 3'-5' direction.</text>
        <dbReference type="EC" id="5.6.2.4"/>
    </reaction>
</comment>
<dbReference type="AlphaFoldDB" id="A0A2N5UTU3"/>
<feature type="domain" description="Helicase ATP-binding" evidence="8">
    <location>
        <begin position="56"/>
        <end position="251"/>
    </location>
</feature>
<evidence type="ECO:0000259" key="9">
    <source>
        <dbReference type="PROSITE" id="PS51194"/>
    </source>
</evidence>
<dbReference type="GO" id="GO:0000724">
    <property type="term" value="P:double-strand break repair via homologous recombination"/>
    <property type="evidence" value="ECO:0007669"/>
    <property type="project" value="TreeGrafter"/>
</dbReference>
<dbReference type="GO" id="GO:0043138">
    <property type="term" value="F:3'-5' DNA helicase activity"/>
    <property type="evidence" value="ECO:0007669"/>
    <property type="project" value="UniProtKB-EC"/>
</dbReference>
<dbReference type="InterPro" id="IPR011545">
    <property type="entry name" value="DEAD/DEAH_box_helicase_dom"/>
</dbReference>
<evidence type="ECO:0000256" key="3">
    <source>
        <dbReference type="ARBA" id="ARBA00022840"/>
    </source>
</evidence>
<protein>
    <recommendedName>
        <fullName evidence="7">DNA 3'-5' helicase</fullName>
        <ecNumber evidence="7">5.6.2.4</ecNumber>
    </recommendedName>
</protein>
<evidence type="ECO:0000259" key="8">
    <source>
        <dbReference type="PROSITE" id="PS51192"/>
    </source>
</evidence>
<gene>
    <name evidence="10" type="ORF">PCASD_10113</name>
</gene>
<dbReference type="EMBL" id="PGCI01000092">
    <property type="protein sequence ID" value="PLW41178.1"/>
    <property type="molecule type" value="Genomic_DNA"/>
</dbReference>
<comment type="caution">
    <text evidence="10">The sequence shown here is derived from an EMBL/GenBank/DDBJ whole genome shotgun (WGS) entry which is preliminary data.</text>
</comment>
<organism evidence="10 11">
    <name type="scientific">Puccinia coronata f. sp. avenae</name>
    <dbReference type="NCBI Taxonomy" id="200324"/>
    <lineage>
        <taxon>Eukaryota</taxon>
        <taxon>Fungi</taxon>
        <taxon>Dikarya</taxon>
        <taxon>Basidiomycota</taxon>
        <taxon>Pucciniomycotina</taxon>
        <taxon>Pucciniomycetes</taxon>
        <taxon>Pucciniales</taxon>
        <taxon>Pucciniaceae</taxon>
        <taxon>Puccinia</taxon>
    </lineage>
</organism>